<dbReference type="EMBL" id="CP074371">
    <property type="protein sequence ID" value="QVI21943.1"/>
    <property type="molecule type" value="Genomic_DNA"/>
</dbReference>
<reference evidence="3 4" key="1">
    <citation type="submission" date="2021-04" db="EMBL/GenBank/DDBJ databases">
        <title>Nocardia tengchongensis.</title>
        <authorList>
            <person name="Zhuang k."/>
            <person name="Ran Y."/>
            <person name="Li W."/>
        </authorList>
    </citation>
    <scope>NUCLEOTIDE SEQUENCE [LARGE SCALE GENOMIC DNA]</scope>
    <source>
        <strain evidence="3 4">CFH S0057</strain>
    </source>
</reference>
<feature type="chain" id="PRO_5046798558" evidence="2">
    <location>
        <begin position="21"/>
        <end position="158"/>
    </location>
</feature>
<proteinExistence type="predicted"/>
<keyword evidence="4" id="KW-1185">Reference proteome</keyword>
<evidence type="ECO:0000313" key="3">
    <source>
        <dbReference type="EMBL" id="QVI21943.1"/>
    </source>
</evidence>
<accession>A0ABX8CPV8</accession>
<protein>
    <submittedName>
        <fullName evidence="3">Uncharacterized protein</fullName>
    </submittedName>
</protein>
<organism evidence="3 4">
    <name type="scientific">Nocardia tengchongensis</name>
    <dbReference type="NCBI Taxonomy" id="2055889"/>
    <lineage>
        <taxon>Bacteria</taxon>
        <taxon>Bacillati</taxon>
        <taxon>Actinomycetota</taxon>
        <taxon>Actinomycetes</taxon>
        <taxon>Mycobacteriales</taxon>
        <taxon>Nocardiaceae</taxon>
        <taxon>Nocardia</taxon>
    </lineage>
</organism>
<evidence type="ECO:0000313" key="4">
    <source>
        <dbReference type="Proteomes" id="UP000683310"/>
    </source>
</evidence>
<evidence type="ECO:0000256" key="2">
    <source>
        <dbReference type="SAM" id="SignalP"/>
    </source>
</evidence>
<feature type="region of interest" description="Disordered" evidence="1">
    <location>
        <begin position="136"/>
        <end position="158"/>
    </location>
</feature>
<feature type="region of interest" description="Disordered" evidence="1">
    <location>
        <begin position="22"/>
        <end position="67"/>
    </location>
</feature>
<name>A0ABX8CPV8_9NOCA</name>
<feature type="compositionally biased region" description="Gly residues" evidence="1">
    <location>
        <begin position="144"/>
        <end position="158"/>
    </location>
</feature>
<keyword evidence="2" id="KW-0732">Signal</keyword>
<feature type="signal peptide" evidence="2">
    <location>
        <begin position="1"/>
        <end position="20"/>
    </location>
</feature>
<gene>
    <name evidence="3" type="ORF">KHQ06_01915</name>
</gene>
<sequence length="158" mass="16167">MSYLLPATVAAALVSSGCVATPSERAAPSTSLPPTALATLRPTTTTPAPTTTVPPTTTPAPTTTYADTEPTDVAICVDPETNVRVDDDLCDTDEDTYSRFWLHHSSALIYPAVGAVVGLTLGSFIRPATSRVLDRGAPTSGGRVLRGGFGGHLPSGGS</sequence>
<feature type="compositionally biased region" description="Low complexity" evidence="1">
    <location>
        <begin position="26"/>
        <end position="67"/>
    </location>
</feature>
<evidence type="ECO:0000256" key="1">
    <source>
        <dbReference type="SAM" id="MobiDB-lite"/>
    </source>
</evidence>
<dbReference type="Proteomes" id="UP000683310">
    <property type="component" value="Chromosome"/>
</dbReference>